<dbReference type="InterPro" id="IPR016159">
    <property type="entry name" value="Cullin_repeat-like_dom_sf"/>
</dbReference>
<dbReference type="SUPFAM" id="SSF74788">
    <property type="entry name" value="Cullin repeat-like"/>
    <property type="match status" value="2"/>
</dbReference>
<evidence type="ECO:0000256" key="3">
    <source>
        <dbReference type="RuleBase" id="RU365026"/>
    </source>
</evidence>
<dbReference type="InterPro" id="IPR046364">
    <property type="entry name" value="Exo70_C"/>
</dbReference>
<accession>A0AAN8Z545</accession>
<organism evidence="5 6">
    <name type="scientific">Dillenia turbinata</name>
    <dbReference type="NCBI Taxonomy" id="194707"/>
    <lineage>
        <taxon>Eukaryota</taxon>
        <taxon>Viridiplantae</taxon>
        <taxon>Streptophyta</taxon>
        <taxon>Embryophyta</taxon>
        <taxon>Tracheophyta</taxon>
        <taxon>Spermatophyta</taxon>
        <taxon>Magnoliopsida</taxon>
        <taxon>eudicotyledons</taxon>
        <taxon>Gunneridae</taxon>
        <taxon>Pentapetalae</taxon>
        <taxon>Dilleniales</taxon>
        <taxon>Dilleniaceae</taxon>
        <taxon>Dillenia</taxon>
    </lineage>
</organism>
<keyword evidence="3" id="KW-0268">Exocytosis</keyword>
<evidence type="ECO:0000313" key="5">
    <source>
        <dbReference type="EMBL" id="KAK6921003.1"/>
    </source>
</evidence>
<keyword evidence="6" id="KW-1185">Reference proteome</keyword>
<evidence type="ECO:0000259" key="4">
    <source>
        <dbReference type="Pfam" id="PF03081"/>
    </source>
</evidence>
<dbReference type="Pfam" id="PF03081">
    <property type="entry name" value="Exo70_C"/>
    <property type="match status" value="2"/>
</dbReference>
<keyword evidence="3" id="KW-0653">Protein transport</keyword>
<evidence type="ECO:0000256" key="2">
    <source>
        <dbReference type="ARBA" id="ARBA00022448"/>
    </source>
</evidence>
<sequence length="684" mass="77175">MLAMTMFEENKWGKNLRNQREVPVEVPQAVEEVGNRTEDLEILSIIGTGKLQVIVGDVQKTLQTTTAKLEEFVQFIIQNKKLIELEHIPFHLHKGFTAADESIQLSNGDTADDHVRKVNLHGESEKYDMDLVDHPDVVPSLRSIAGMTCASNYGEELCRAFINLHKVALDEQFVILVLKKVSRLCIEDVYLVEGNDLVEIINKWCLSMMIIIQVFLVSEKNLCDQIFEEFGYNGMNFLLGISTPLLLHLLNTAEAIAERPHEQAESSFLLQMHEVLVNLLPDANSLFLEEDGSSVRLKFQCLLDKLTGMELLVVCKKVWDEHLTTLGVNKFTSIHDLMLLQGPNLVKIMKVWSKAIKIIVLDYLARKENLIFTKFNSVGTNFLLTISIACCLHLLFISETMADRLLLKIFVNQYFGFDPEDSFVLLDTREVLVGLLPEINSVFPEVQVESSLGINFHTILRNLRDSARAAVLEFEKSLTSTTNIEYWVLQLVKNIITKISTSLDNSDDALNLLVGKQGAMQQKQRTSFAFSPMATYMRAVVTARVRSRYRIQKVQHSTMLLGMGSEEQRSLQMFSISKACACVQLGRNLVPDLGNPANMEDHATADVVADVEGHKAGNGLRGRKWQMLWLICVKLSSSTFRSSMRRQDGSCIVLIRLVHVDTQSLISRPNFGCKLTRQIGNVVE</sequence>
<proteinExistence type="inferred from homology"/>
<comment type="similarity">
    <text evidence="1 3">Belongs to the EXO70 family.</text>
</comment>
<dbReference type="PANTHER" id="PTHR12542:SF92">
    <property type="entry name" value="EXOCYST COMPLEX COMPONENT EXO70E2"/>
    <property type="match status" value="1"/>
</dbReference>
<dbReference type="PANTHER" id="PTHR12542">
    <property type="entry name" value="EXOCYST COMPLEX PROTEIN EXO70"/>
    <property type="match status" value="1"/>
</dbReference>
<dbReference type="AlphaFoldDB" id="A0AAN8Z545"/>
<dbReference type="Proteomes" id="UP001370490">
    <property type="component" value="Unassembled WGS sequence"/>
</dbReference>
<dbReference type="Gene3D" id="1.20.1280.170">
    <property type="entry name" value="Exocyst complex component Exo70"/>
    <property type="match status" value="2"/>
</dbReference>
<evidence type="ECO:0000256" key="1">
    <source>
        <dbReference type="ARBA" id="ARBA00006756"/>
    </source>
</evidence>
<dbReference type="InterPro" id="IPR004140">
    <property type="entry name" value="Exo70"/>
</dbReference>
<dbReference type="GO" id="GO:0000145">
    <property type="term" value="C:exocyst"/>
    <property type="evidence" value="ECO:0007669"/>
    <property type="project" value="InterPro"/>
</dbReference>
<dbReference type="GO" id="GO:0005546">
    <property type="term" value="F:phosphatidylinositol-4,5-bisphosphate binding"/>
    <property type="evidence" value="ECO:0007669"/>
    <property type="project" value="InterPro"/>
</dbReference>
<protein>
    <recommendedName>
        <fullName evidence="3">Exocyst subunit Exo70 family protein</fullName>
    </recommendedName>
</protein>
<evidence type="ECO:0000313" key="6">
    <source>
        <dbReference type="Proteomes" id="UP001370490"/>
    </source>
</evidence>
<reference evidence="5 6" key="1">
    <citation type="submission" date="2023-12" db="EMBL/GenBank/DDBJ databases">
        <title>A high-quality genome assembly for Dillenia turbinata (Dilleniales).</title>
        <authorList>
            <person name="Chanderbali A."/>
        </authorList>
    </citation>
    <scope>NUCLEOTIDE SEQUENCE [LARGE SCALE GENOMIC DNA]</scope>
    <source>
        <strain evidence="5">LSX21</strain>
        <tissue evidence="5">Leaf</tissue>
    </source>
</reference>
<dbReference type="EMBL" id="JBAMMX010000020">
    <property type="protein sequence ID" value="KAK6921003.1"/>
    <property type="molecule type" value="Genomic_DNA"/>
</dbReference>
<feature type="domain" description="Exocyst complex subunit Exo70 C-terminal" evidence="4">
    <location>
        <begin position="352"/>
        <end position="541"/>
    </location>
</feature>
<name>A0AAN8Z545_9MAGN</name>
<keyword evidence="2 3" id="KW-0813">Transport</keyword>
<gene>
    <name evidence="5" type="ORF">RJ641_014681</name>
</gene>
<feature type="domain" description="Exocyst complex subunit Exo70 C-terminal" evidence="4">
    <location>
        <begin position="203"/>
        <end position="306"/>
    </location>
</feature>
<comment type="function">
    <text evidence="3">Component of the exocyst complex.</text>
</comment>
<comment type="caution">
    <text evidence="5">The sequence shown here is derived from an EMBL/GenBank/DDBJ whole genome shotgun (WGS) entry which is preliminary data.</text>
</comment>
<dbReference type="GO" id="GO:0015031">
    <property type="term" value="P:protein transport"/>
    <property type="evidence" value="ECO:0007669"/>
    <property type="project" value="UniProtKB-KW"/>
</dbReference>
<dbReference type="GO" id="GO:0006887">
    <property type="term" value="P:exocytosis"/>
    <property type="evidence" value="ECO:0007669"/>
    <property type="project" value="UniProtKB-KW"/>
</dbReference>